<organism evidence="1 2">
    <name type="scientific">Methylobrevis albus</name>
    <dbReference type="NCBI Taxonomy" id="2793297"/>
    <lineage>
        <taxon>Bacteria</taxon>
        <taxon>Pseudomonadati</taxon>
        <taxon>Pseudomonadota</taxon>
        <taxon>Alphaproteobacteria</taxon>
        <taxon>Hyphomicrobiales</taxon>
        <taxon>Pleomorphomonadaceae</taxon>
        <taxon>Methylobrevis</taxon>
    </lineage>
</organism>
<dbReference type="AlphaFoldDB" id="A0A931MYS2"/>
<evidence type="ECO:0000313" key="1">
    <source>
        <dbReference type="EMBL" id="MBH0238285.1"/>
    </source>
</evidence>
<dbReference type="InterPro" id="IPR021698">
    <property type="entry name" value="DUF3280"/>
</dbReference>
<proteinExistence type="predicted"/>
<dbReference type="Proteomes" id="UP000631694">
    <property type="component" value="Unassembled WGS sequence"/>
</dbReference>
<reference evidence="1" key="1">
    <citation type="submission" date="2020-12" db="EMBL/GenBank/DDBJ databases">
        <title>Methylobrevis albus sp. nov., isolated from fresh water lack sediment.</title>
        <authorList>
            <person name="Zou Q."/>
        </authorList>
    </citation>
    <scope>NUCLEOTIDE SEQUENCE</scope>
    <source>
        <strain evidence="1">L22</strain>
    </source>
</reference>
<dbReference type="Pfam" id="PF11684">
    <property type="entry name" value="DUF3280"/>
    <property type="match status" value="1"/>
</dbReference>
<sequence length="162" mass="17651">MIAAILLFATPLAAQETGKKVAIFDFELVDTSLDGEMLGTTDAEFSRLAMIGDRLRAYYDEHADFTIIGAPEVATEGRKHNLQSCGQCDVKIAREAGADLAVTGVVQKVSNLILSLTIYVRDTESGEIVQMAGTDIRGNTDESWGHGLRWMAKNRLHLIPAK</sequence>
<name>A0A931MYS2_9HYPH</name>
<dbReference type="EMBL" id="JADZLT010000050">
    <property type="protein sequence ID" value="MBH0238285.1"/>
    <property type="molecule type" value="Genomic_DNA"/>
</dbReference>
<keyword evidence="2" id="KW-1185">Reference proteome</keyword>
<accession>A0A931MYS2</accession>
<protein>
    <submittedName>
        <fullName evidence="1">DUF3280 domain-containing protein</fullName>
    </submittedName>
</protein>
<gene>
    <name evidence="1" type="ORF">I5731_10655</name>
</gene>
<comment type="caution">
    <text evidence="1">The sequence shown here is derived from an EMBL/GenBank/DDBJ whole genome shotgun (WGS) entry which is preliminary data.</text>
</comment>
<evidence type="ECO:0000313" key="2">
    <source>
        <dbReference type="Proteomes" id="UP000631694"/>
    </source>
</evidence>